<dbReference type="EMBL" id="BROD01000001">
    <property type="protein sequence ID" value="GKX64948.1"/>
    <property type="molecule type" value="Genomic_DNA"/>
</dbReference>
<accession>A0ACB5R7G3</accession>
<sequence length="134" mass="14956">MSTFKFTLITPDKSVFSGNAKKFKSTSLSGQFEILPNHGRFITVTKPGMTEFVDENDKVYKLFTSTGVVEFGNNELTFCCDAAELPEDIDIERAEEAKERAEKRIEAKDGVDITRAQIALTRALARIDVSSKLK</sequence>
<reference evidence="1" key="1">
    <citation type="journal article" date="2025" name="Int. J. Syst. Evol. Microbiol.">
        <title>Inconstantimicrobium mannanitabidum sp. nov., a novel member of the family Clostridiaceae isolated from anoxic soil under the treatment of reductive soil disinfestation.</title>
        <authorList>
            <person name="Ueki A."/>
            <person name="Tonouchi A."/>
            <person name="Honma S."/>
            <person name="Kaku N."/>
            <person name="Ueki K."/>
        </authorList>
    </citation>
    <scope>NUCLEOTIDE SEQUENCE</scope>
    <source>
        <strain evidence="1">TW13</strain>
    </source>
</reference>
<dbReference type="Proteomes" id="UP001058074">
    <property type="component" value="Unassembled WGS sequence"/>
</dbReference>
<evidence type="ECO:0000313" key="2">
    <source>
        <dbReference type="Proteomes" id="UP001058074"/>
    </source>
</evidence>
<protein>
    <submittedName>
        <fullName evidence="1">ATP synthase epsilon chain</fullName>
    </submittedName>
</protein>
<gene>
    <name evidence="1" type="primary">atpC</name>
    <name evidence="1" type="ORF">rsdtw13_02060</name>
</gene>
<comment type="caution">
    <text evidence="1">The sequence shown here is derived from an EMBL/GenBank/DDBJ whole genome shotgun (WGS) entry which is preliminary data.</text>
</comment>
<organism evidence="1 2">
    <name type="scientific">Inconstantimicrobium mannanitabidum</name>
    <dbReference type="NCBI Taxonomy" id="1604901"/>
    <lineage>
        <taxon>Bacteria</taxon>
        <taxon>Bacillati</taxon>
        <taxon>Bacillota</taxon>
        <taxon>Clostridia</taxon>
        <taxon>Eubacteriales</taxon>
        <taxon>Clostridiaceae</taxon>
        <taxon>Inconstantimicrobium</taxon>
    </lineage>
</organism>
<keyword evidence="2" id="KW-1185">Reference proteome</keyword>
<name>A0ACB5R7G3_9CLOT</name>
<evidence type="ECO:0000313" key="1">
    <source>
        <dbReference type="EMBL" id="GKX64948.1"/>
    </source>
</evidence>
<proteinExistence type="predicted"/>